<dbReference type="EMBL" id="JANPWB010000013">
    <property type="protein sequence ID" value="KAJ1108235.1"/>
    <property type="molecule type" value="Genomic_DNA"/>
</dbReference>
<protein>
    <submittedName>
        <fullName evidence="2">Uncharacterized protein</fullName>
    </submittedName>
</protein>
<proteinExistence type="predicted"/>
<dbReference type="Proteomes" id="UP001066276">
    <property type="component" value="Chromosome 9"/>
</dbReference>
<organism evidence="2 3">
    <name type="scientific">Pleurodeles waltl</name>
    <name type="common">Iberian ribbed newt</name>
    <dbReference type="NCBI Taxonomy" id="8319"/>
    <lineage>
        <taxon>Eukaryota</taxon>
        <taxon>Metazoa</taxon>
        <taxon>Chordata</taxon>
        <taxon>Craniata</taxon>
        <taxon>Vertebrata</taxon>
        <taxon>Euteleostomi</taxon>
        <taxon>Amphibia</taxon>
        <taxon>Batrachia</taxon>
        <taxon>Caudata</taxon>
        <taxon>Salamandroidea</taxon>
        <taxon>Salamandridae</taxon>
        <taxon>Pleurodelinae</taxon>
        <taxon>Pleurodeles</taxon>
    </lineage>
</organism>
<keyword evidence="3" id="KW-1185">Reference proteome</keyword>
<gene>
    <name evidence="2" type="ORF">NDU88_005617</name>
</gene>
<name>A0AAV7MZV8_PLEWA</name>
<sequence>MCQHRSRILKKRPLILIKNTCVICFSTFTAYPLWFAVIGPRRGLVLEWILPPSVAPGALQCQGLQESPGARSPISGAPSVFGSFLKRRGASKEDL</sequence>
<keyword evidence="1" id="KW-0812">Transmembrane</keyword>
<evidence type="ECO:0000313" key="2">
    <source>
        <dbReference type="EMBL" id="KAJ1108235.1"/>
    </source>
</evidence>
<accession>A0AAV7MZV8</accession>
<evidence type="ECO:0000256" key="1">
    <source>
        <dbReference type="SAM" id="Phobius"/>
    </source>
</evidence>
<comment type="caution">
    <text evidence="2">The sequence shown here is derived from an EMBL/GenBank/DDBJ whole genome shotgun (WGS) entry which is preliminary data.</text>
</comment>
<keyword evidence="1" id="KW-0472">Membrane</keyword>
<dbReference type="AlphaFoldDB" id="A0AAV7MZV8"/>
<reference evidence="2" key="1">
    <citation type="journal article" date="2022" name="bioRxiv">
        <title>Sequencing and chromosome-scale assembly of the giantPleurodeles waltlgenome.</title>
        <authorList>
            <person name="Brown T."/>
            <person name="Elewa A."/>
            <person name="Iarovenko S."/>
            <person name="Subramanian E."/>
            <person name="Araus A.J."/>
            <person name="Petzold A."/>
            <person name="Susuki M."/>
            <person name="Suzuki K.-i.T."/>
            <person name="Hayashi T."/>
            <person name="Toyoda A."/>
            <person name="Oliveira C."/>
            <person name="Osipova E."/>
            <person name="Leigh N.D."/>
            <person name="Simon A."/>
            <person name="Yun M.H."/>
        </authorList>
    </citation>
    <scope>NUCLEOTIDE SEQUENCE</scope>
    <source>
        <strain evidence="2">20211129_DDA</strain>
        <tissue evidence="2">Liver</tissue>
    </source>
</reference>
<keyword evidence="1" id="KW-1133">Transmembrane helix</keyword>
<evidence type="ECO:0000313" key="3">
    <source>
        <dbReference type="Proteomes" id="UP001066276"/>
    </source>
</evidence>
<feature type="transmembrane region" description="Helical" evidence="1">
    <location>
        <begin position="20"/>
        <end position="38"/>
    </location>
</feature>